<comment type="caution">
    <text evidence="2">The sequence shown here is derived from an EMBL/GenBank/DDBJ whole genome shotgun (WGS) entry which is preliminary data.</text>
</comment>
<sequence length="257" mass="29076">MAWLLPPKTRFVHRCSSRPGLEPRHAPAAVLLPLPIAITAISCRILLTIRHPLPPHARLLSPRFIVARLNKQRQAAVHRSLPLHQLPNSQNVSGNARRREARTRSQTSRQVSTSHQHIHRYPSAGPVVTTPSPRGQDEGRKDCSRFRATRNDRRSGFRRRHVRDIRLLAGLPRHTNRQARHGCVIHGPHRLLGSRPLPLVSGWLASTQQPFLSASTQAIHLHFGRPLLLFSAPLLLILEPACCDSHNVMSWRLMRHS</sequence>
<protein>
    <submittedName>
        <fullName evidence="2">Uncharacterized protein</fullName>
    </submittedName>
</protein>
<feature type="compositionally biased region" description="Low complexity" evidence="1">
    <location>
        <begin position="104"/>
        <end position="115"/>
    </location>
</feature>
<dbReference type="EMBL" id="JAGTJQ010000001">
    <property type="protein sequence ID" value="KAH7040036.1"/>
    <property type="molecule type" value="Genomic_DNA"/>
</dbReference>
<accession>A0A9P8YIN6</accession>
<dbReference type="Proteomes" id="UP000756346">
    <property type="component" value="Unassembled WGS sequence"/>
</dbReference>
<name>A0A9P8YIN6_9PEZI</name>
<dbReference type="GeneID" id="70192470"/>
<evidence type="ECO:0000313" key="2">
    <source>
        <dbReference type="EMBL" id="KAH7040036.1"/>
    </source>
</evidence>
<organism evidence="2 3">
    <name type="scientific">Microdochium trichocladiopsis</name>
    <dbReference type="NCBI Taxonomy" id="1682393"/>
    <lineage>
        <taxon>Eukaryota</taxon>
        <taxon>Fungi</taxon>
        <taxon>Dikarya</taxon>
        <taxon>Ascomycota</taxon>
        <taxon>Pezizomycotina</taxon>
        <taxon>Sordariomycetes</taxon>
        <taxon>Xylariomycetidae</taxon>
        <taxon>Xylariales</taxon>
        <taxon>Microdochiaceae</taxon>
        <taxon>Microdochium</taxon>
    </lineage>
</organism>
<evidence type="ECO:0000313" key="3">
    <source>
        <dbReference type="Proteomes" id="UP000756346"/>
    </source>
</evidence>
<evidence type="ECO:0000256" key="1">
    <source>
        <dbReference type="SAM" id="MobiDB-lite"/>
    </source>
</evidence>
<dbReference type="AlphaFoldDB" id="A0A9P8YIN6"/>
<proteinExistence type="predicted"/>
<gene>
    <name evidence="2" type="ORF">B0I36DRAFT_4705</name>
</gene>
<keyword evidence="3" id="KW-1185">Reference proteome</keyword>
<reference evidence="2" key="1">
    <citation type="journal article" date="2021" name="Nat. Commun.">
        <title>Genetic determinants of endophytism in the Arabidopsis root mycobiome.</title>
        <authorList>
            <person name="Mesny F."/>
            <person name="Miyauchi S."/>
            <person name="Thiergart T."/>
            <person name="Pickel B."/>
            <person name="Atanasova L."/>
            <person name="Karlsson M."/>
            <person name="Huettel B."/>
            <person name="Barry K.W."/>
            <person name="Haridas S."/>
            <person name="Chen C."/>
            <person name="Bauer D."/>
            <person name="Andreopoulos W."/>
            <person name="Pangilinan J."/>
            <person name="LaButti K."/>
            <person name="Riley R."/>
            <person name="Lipzen A."/>
            <person name="Clum A."/>
            <person name="Drula E."/>
            <person name="Henrissat B."/>
            <person name="Kohler A."/>
            <person name="Grigoriev I.V."/>
            <person name="Martin F.M."/>
            <person name="Hacquard S."/>
        </authorList>
    </citation>
    <scope>NUCLEOTIDE SEQUENCE</scope>
    <source>
        <strain evidence="2">MPI-CAGE-CH-0230</strain>
    </source>
</reference>
<dbReference type="RefSeq" id="XP_046018091.1">
    <property type="nucleotide sequence ID" value="XM_046162924.1"/>
</dbReference>
<feature type="region of interest" description="Disordered" evidence="1">
    <location>
        <begin position="77"/>
        <end position="142"/>
    </location>
</feature>